<comment type="caution">
    <text evidence="4">The sequence shown here is derived from an EMBL/GenBank/DDBJ whole genome shotgun (WGS) entry which is preliminary data.</text>
</comment>
<dbReference type="GO" id="GO:0008470">
    <property type="term" value="F:3-methylbutanoyl-CoA dehydrogenase activity"/>
    <property type="evidence" value="ECO:0007669"/>
    <property type="project" value="TreeGrafter"/>
</dbReference>
<dbReference type="SUPFAM" id="SSF56645">
    <property type="entry name" value="Acyl-CoA dehydrogenase NM domain-like"/>
    <property type="match status" value="1"/>
</dbReference>
<proteinExistence type="predicted"/>
<evidence type="ECO:0000313" key="4">
    <source>
        <dbReference type="EMBL" id="MEJ8574818.1"/>
    </source>
</evidence>
<dbReference type="AlphaFoldDB" id="A0AAW9S3T1"/>
<sequence length="378" mass="40258">MTMTEYLDLQALVQIIGPRFAEGADDRDAADTFVASHYDVLKEHRVLSALVPVEYGGGGLSYSAVCTFIRQLAHYCPSTALAVSMHQHLVAAAVYNDANGRPGRKLLDRVAANEAVLVSTGANDWLESNGTVERVEGGFKVSASKPFASGSPVGEMLVTSAPYEDPDAGWQVLHFAVPMSAPGVSLADDWRSLGMRATGSHTIVLEGVFVPDAAVALRRARGAYHPAWNVILTVALPLIMSAYAGAAEAAATIARHQARKRPDDPSIPYLLGELTNCLTAAQIAADDMVRLANDLAFDMDLDVANAMLVRKTIVAERVLATAEKALETAGGAGFFRKLGLERLVRDVHGGQFHPLPPKRQHRFTGRIALGLDPVGAGA</sequence>
<dbReference type="GO" id="GO:0050660">
    <property type="term" value="F:flavin adenine dinucleotide binding"/>
    <property type="evidence" value="ECO:0007669"/>
    <property type="project" value="InterPro"/>
</dbReference>
<feature type="domain" description="Acyl-CoA dehydrogenase C-terminal" evidence="3">
    <location>
        <begin position="243"/>
        <end position="353"/>
    </location>
</feature>
<dbReference type="PIRSF" id="PIRSF016578">
    <property type="entry name" value="HsaA"/>
    <property type="match status" value="1"/>
</dbReference>
<evidence type="ECO:0000313" key="5">
    <source>
        <dbReference type="Proteomes" id="UP001378188"/>
    </source>
</evidence>
<keyword evidence="5" id="KW-1185">Reference proteome</keyword>
<dbReference type="SUPFAM" id="SSF47203">
    <property type="entry name" value="Acyl-CoA dehydrogenase C-terminal domain-like"/>
    <property type="match status" value="1"/>
</dbReference>
<dbReference type="PANTHER" id="PTHR43884:SF12">
    <property type="entry name" value="ISOVALERYL-COA DEHYDROGENASE, MITOCHONDRIAL-RELATED"/>
    <property type="match status" value="1"/>
</dbReference>
<dbReference type="RefSeq" id="WP_340332513.1">
    <property type="nucleotide sequence ID" value="NZ_JAZHOF010000014.1"/>
</dbReference>
<accession>A0AAW9S3T1</accession>
<dbReference type="InterPro" id="IPR013786">
    <property type="entry name" value="AcylCoA_DH/ox_N"/>
</dbReference>
<dbReference type="Pfam" id="PF02771">
    <property type="entry name" value="Acyl-CoA_dh_N"/>
    <property type="match status" value="1"/>
</dbReference>
<reference evidence="4 5" key="1">
    <citation type="submission" date="2024-02" db="EMBL/GenBank/DDBJ databases">
        <title>Genome analysis and characterization of Microbaculum marinisediminis sp. nov., isolated from marine sediment.</title>
        <authorList>
            <person name="Du Z.-J."/>
            <person name="Ye Y.-Q."/>
            <person name="Zhang Z.-R."/>
            <person name="Yuan S.-M."/>
            <person name="Zhang X.-Y."/>
        </authorList>
    </citation>
    <scope>NUCLEOTIDE SEQUENCE [LARGE SCALE GENOMIC DNA]</scope>
    <source>
        <strain evidence="4 5">SDUM1044001</strain>
    </source>
</reference>
<gene>
    <name evidence="4" type="ORF">V3328_25310</name>
</gene>
<evidence type="ECO:0000259" key="3">
    <source>
        <dbReference type="Pfam" id="PF08028"/>
    </source>
</evidence>
<dbReference type="GO" id="GO:0006552">
    <property type="term" value="P:L-leucine catabolic process"/>
    <property type="evidence" value="ECO:0007669"/>
    <property type="project" value="TreeGrafter"/>
</dbReference>
<dbReference type="InterPro" id="IPR009100">
    <property type="entry name" value="AcylCoA_DH/oxidase_NM_dom_sf"/>
</dbReference>
<dbReference type="Gene3D" id="2.40.110.10">
    <property type="entry name" value="Butyryl-CoA Dehydrogenase, subunit A, domain 2"/>
    <property type="match status" value="1"/>
</dbReference>
<evidence type="ECO:0000259" key="2">
    <source>
        <dbReference type="Pfam" id="PF02771"/>
    </source>
</evidence>
<protein>
    <submittedName>
        <fullName evidence="4">Acyl-CoA dehydrogenase family protein</fullName>
    </submittedName>
</protein>
<feature type="domain" description="Acyl-CoA dehydrogenase/oxidase N-terminal" evidence="2">
    <location>
        <begin position="21"/>
        <end position="113"/>
    </location>
</feature>
<dbReference type="Gene3D" id="1.10.540.10">
    <property type="entry name" value="Acyl-CoA dehydrogenase/oxidase, N-terminal domain"/>
    <property type="match status" value="1"/>
</dbReference>
<dbReference type="EMBL" id="JAZHOF010000014">
    <property type="protein sequence ID" value="MEJ8574818.1"/>
    <property type="molecule type" value="Genomic_DNA"/>
</dbReference>
<evidence type="ECO:0000256" key="1">
    <source>
        <dbReference type="ARBA" id="ARBA00023002"/>
    </source>
</evidence>
<dbReference type="InterPro" id="IPR013107">
    <property type="entry name" value="Acyl-CoA_DH_C"/>
</dbReference>
<organism evidence="4 5">
    <name type="scientific">Microbaculum marinum</name>
    <dbReference type="NCBI Taxonomy" id="1764581"/>
    <lineage>
        <taxon>Bacteria</taxon>
        <taxon>Pseudomonadati</taxon>
        <taxon>Pseudomonadota</taxon>
        <taxon>Alphaproteobacteria</taxon>
        <taxon>Hyphomicrobiales</taxon>
        <taxon>Tepidamorphaceae</taxon>
        <taxon>Microbaculum</taxon>
    </lineage>
</organism>
<dbReference type="Gene3D" id="1.20.140.10">
    <property type="entry name" value="Butyryl-CoA Dehydrogenase, subunit A, domain 3"/>
    <property type="match status" value="1"/>
</dbReference>
<dbReference type="InterPro" id="IPR046373">
    <property type="entry name" value="Acyl-CoA_Oxase/DH_mid-dom_sf"/>
</dbReference>
<dbReference type="PANTHER" id="PTHR43884">
    <property type="entry name" value="ACYL-COA DEHYDROGENASE"/>
    <property type="match status" value="1"/>
</dbReference>
<dbReference type="InterPro" id="IPR036250">
    <property type="entry name" value="AcylCo_DH-like_C"/>
</dbReference>
<dbReference type="Pfam" id="PF08028">
    <property type="entry name" value="Acyl-CoA_dh_2"/>
    <property type="match status" value="1"/>
</dbReference>
<keyword evidence="1" id="KW-0560">Oxidoreductase</keyword>
<dbReference type="InterPro" id="IPR037069">
    <property type="entry name" value="AcylCoA_DH/ox_N_sf"/>
</dbReference>
<dbReference type="Proteomes" id="UP001378188">
    <property type="component" value="Unassembled WGS sequence"/>
</dbReference>
<name>A0AAW9S3T1_9HYPH</name>